<dbReference type="InterPro" id="IPR019330">
    <property type="entry name" value="MESD"/>
</dbReference>
<feature type="chain" id="PRO_5042221690" description="Mesoderm development candidate 2" evidence="2">
    <location>
        <begin position="30"/>
        <end position="204"/>
    </location>
</feature>
<organism evidence="3 4">
    <name type="scientific">Dipteronia sinensis</name>
    <dbReference type="NCBI Taxonomy" id="43782"/>
    <lineage>
        <taxon>Eukaryota</taxon>
        <taxon>Viridiplantae</taxon>
        <taxon>Streptophyta</taxon>
        <taxon>Embryophyta</taxon>
        <taxon>Tracheophyta</taxon>
        <taxon>Spermatophyta</taxon>
        <taxon>Magnoliopsida</taxon>
        <taxon>eudicotyledons</taxon>
        <taxon>Gunneridae</taxon>
        <taxon>Pentapetalae</taxon>
        <taxon>rosids</taxon>
        <taxon>malvids</taxon>
        <taxon>Sapindales</taxon>
        <taxon>Sapindaceae</taxon>
        <taxon>Hippocastanoideae</taxon>
        <taxon>Acereae</taxon>
        <taxon>Dipteronia</taxon>
    </lineage>
</organism>
<evidence type="ECO:0000313" key="3">
    <source>
        <dbReference type="EMBL" id="KAK3194775.1"/>
    </source>
</evidence>
<dbReference type="AlphaFoldDB" id="A0AAE0DXF9"/>
<dbReference type="PANTHER" id="PTHR36357">
    <property type="entry name" value="OS03G0148300 PROTEIN"/>
    <property type="match status" value="1"/>
</dbReference>
<evidence type="ECO:0000313" key="4">
    <source>
        <dbReference type="Proteomes" id="UP001281410"/>
    </source>
</evidence>
<dbReference type="Proteomes" id="UP001281410">
    <property type="component" value="Unassembled WGS sequence"/>
</dbReference>
<sequence>MERPFPTLLCISLLLILPLMGVFVRLAEGTIHISDDLDDVIDDEEDDDWKEWGKKKTPSDDEFDPPKLDFDTMSLSQIQEEMMRKQFGPAFGFVKLRLGSRRTPDMVSEIAMQWTKVLKTGALDVKFMGVDVNTVMFTMQRGQDTIELKEFILNQPEAYEIKIGDQAFRRPGDPPLDDLIEKLRREENKDDDENDDAGKSKDEL</sequence>
<dbReference type="PANTHER" id="PTHR36357:SF1">
    <property type="entry name" value="OS03G0148300 PROTEIN"/>
    <property type="match status" value="1"/>
</dbReference>
<feature type="region of interest" description="Disordered" evidence="1">
    <location>
        <begin position="164"/>
        <end position="204"/>
    </location>
</feature>
<name>A0AAE0DXF9_9ROSI</name>
<gene>
    <name evidence="3" type="ORF">Dsin_026085</name>
</gene>
<protein>
    <recommendedName>
        <fullName evidence="5">Mesoderm development candidate 2</fullName>
    </recommendedName>
</protein>
<comment type="caution">
    <text evidence="3">The sequence shown here is derived from an EMBL/GenBank/DDBJ whole genome shotgun (WGS) entry which is preliminary data.</text>
</comment>
<evidence type="ECO:0000256" key="1">
    <source>
        <dbReference type="SAM" id="MobiDB-lite"/>
    </source>
</evidence>
<keyword evidence="2" id="KW-0732">Signal</keyword>
<evidence type="ECO:0000256" key="2">
    <source>
        <dbReference type="SAM" id="SignalP"/>
    </source>
</evidence>
<keyword evidence="4" id="KW-1185">Reference proteome</keyword>
<accession>A0AAE0DXF9</accession>
<proteinExistence type="predicted"/>
<reference evidence="3" key="1">
    <citation type="journal article" date="2023" name="Plant J.">
        <title>Genome sequences and population genomics provide insights into the demographic history, inbreeding, and mutation load of two 'living fossil' tree species of Dipteronia.</title>
        <authorList>
            <person name="Feng Y."/>
            <person name="Comes H.P."/>
            <person name="Chen J."/>
            <person name="Zhu S."/>
            <person name="Lu R."/>
            <person name="Zhang X."/>
            <person name="Li P."/>
            <person name="Qiu J."/>
            <person name="Olsen K.M."/>
            <person name="Qiu Y."/>
        </authorList>
    </citation>
    <scope>NUCLEOTIDE SEQUENCE</scope>
    <source>
        <strain evidence="3">NBL</strain>
    </source>
</reference>
<dbReference type="GO" id="GO:0006457">
    <property type="term" value="P:protein folding"/>
    <property type="evidence" value="ECO:0007669"/>
    <property type="project" value="InterPro"/>
</dbReference>
<feature type="signal peptide" evidence="2">
    <location>
        <begin position="1"/>
        <end position="29"/>
    </location>
</feature>
<dbReference type="Pfam" id="PF10185">
    <property type="entry name" value="Mesd"/>
    <property type="match status" value="1"/>
</dbReference>
<dbReference type="EMBL" id="JANJYJ010000008">
    <property type="protein sequence ID" value="KAK3194775.1"/>
    <property type="molecule type" value="Genomic_DNA"/>
</dbReference>
<feature type="compositionally biased region" description="Basic and acidic residues" evidence="1">
    <location>
        <begin position="179"/>
        <end position="188"/>
    </location>
</feature>
<evidence type="ECO:0008006" key="5">
    <source>
        <dbReference type="Google" id="ProtNLM"/>
    </source>
</evidence>
<dbReference type="Gene3D" id="3.30.70.260">
    <property type="match status" value="1"/>
</dbReference>